<evidence type="ECO:0000313" key="4">
    <source>
        <dbReference type="EMBL" id="KAK1367901.1"/>
    </source>
</evidence>
<accession>A0AAD8HJV7</accession>
<comment type="caution">
    <text evidence="4">The sequence shown here is derived from an EMBL/GenBank/DDBJ whole genome shotgun (WGS) entry which is preliminary data.</text>
</comment>
<evidence type="ECO:0000256" key="1">
    <source>
        <dbReference type="ARBA" id="ARBA00005474"/>
    </source>
</evidence>
<gene>
    <name evidence="4" type="ORF">POM88_033993</name>
</gene>
<name>A0AAD8HJV7_9APIA</name>
<feature type="region of interest" description="Disordered" evidence="2">
    <location>
        <begin position="147"/>
        <end position="217"/>
    </location>
</feature>
<evidence type="ECO:0000313" key="5">
    <source>
        <dbReference type="Proteomes" id="UP001237642"/>
    </source>
</evidence>
<protein>
    <submittedName>
        <fullName evidence="4">LOB domain-containing protein</fullName>
    </submittedName>
</protein>
<feature type="compositionally biased region" description="Basic and acidic residues" evidence="2">
    <location>
        <begin position="204"/>
        <end position="217"/>
    </location>
</feature>
<feature type="compositionally biased region" description="Polar residues" evidence="2">
    <location>
        <begin position="177"/>
        <end position="190"/>
    </location>
</feature>
<dbReference type="PROSITE" id="PS50891">
    <property type="entry name" value="LOB"/>
    <property type="match status" value="1"/>
</dbReference>
<keyword evidence="5" id="KW-1185">Reference proteome</keyword>
<evidence type="ECO:0000259" key="3">
    <source>
        <dbReference type="PROSITE" id="PS50891"/>
    </source>
</evidence>
<dbReference type="EMBL" id="JAUIZM010000008">
    <property type="protein sequence ID" value="KAK1367901.1"/>
    <property type="molecule type" value="Genomic_DNA"/>
</dbReference>
<dbReference type="AlphaFoldDB" id="A0AAD8HJV7"/>
<sequence>MTGPGGSNVSQACAACKHQRRKCAQDCLLAPYFPPHRQTEFLNAHKLFGVRNIVNTVKRVEPSRRDDAVRSMIHEAYYRAVDPAGGAYRILNNLEQTYTQMKAELNLVHQQLAMFRSIQVEGESDQMQHTPTFYSDFKAQDYGDVFQQQSTRSGKRTSNIVITHEKEESSSNRNKKTLQYSVPRESTNGNAKIDNVDENNPSSRCEREDSSPEDVKPNVHVDGLKIKVDKATTLGTEFMDKINTLDVKLQSNDDELRTKNKIILDLESHLEAGKPRAKGPETEKEISIFVEVI</sequence>
<dbReference type="InterPro" id="IPR004883">
    <property type="entry name" value="LOB"/>
</dbReference>
<comment type="similarity">
    <text evidence="1">Belongs to the LOB domain-containing protein family.</text>
</comment>
<reference evidence="4" key="2">
    <citation type="submission" date="2023-05" db="EMBL/GenBank/DDBJ databases">
        <authorList>
            <person name="Schelkunov M.I."/>
        </authorList>
    </citation>
    <scope>NUCLEOTIDE SEQUENCE</scope>
    <source>
        <strain evidence="4">Hsosn_3</strain>
        <tissue evidence="4">Leaf</tissue>
    </source>
</reference>
<organism evidence="4 5">
    <name type="scientific">Heracleum sosnowskyi</name>
    <dbReference type="NCBI Taxonomy" id="360622"/>
    <lineage>
        <taxon>Eukaryota</taxon>
        <taxon>Viridiplantae</taxon>
        <taxon>Streptophyta</taxon>
        <taxon>Embryophyta</taxon>
        <taxon>Tracheophyta</taxon>
        <taxon>Spermatophyta</taxon>
        <taxon>Magnoliopsida</taxon>
        <taxon>eudicotyledons</taxon>
        <taxon>Gunneridae</taxon>
        <taxon>Pentapetalae</taxon>
        <taxon>asterids</taxon>
        <taxon>campanulids</taxon>
        <taxon>Apiales</taxon>
        <taxon>Apiaceae</taxon>
        <taxon>Apioideae</taxon>
        <taxon>apioid superclade</taxon>
        <taxon>Tordylieae</taxon>
        <taxon>Tordyliinae</taxon>
        <taxon>Heracleum</taxon>
    </lineage>
</organism>
<evidence type="ECO:0000256" key="2">
    <source>
        <dbReference type="SAM" id="MobiDB-lite"/>
    </source>
</evidence>
<proteinExistence type="inferred from homology"/>
<feature type="domain" description="LOB" evidence="3">
    <location>
        <begin position="11"/>
        <end position="112"/>
    </location>
</feature>
<dbReference type="PANTHER" id="PTHR31301">
    <property type="entry name" value="LOB DOMAIN-CONTAINING PROTEIN 4-RELATED"/>
    <property type="match status" value="1"/>
</dbReference>
<dbReference type="PANTHER" id="PTHR31301:SF186">
    <property type="entry name" value="OS09G0364100 PROTEIN"/>
    <property type="match status" value="1"/>
</dbReference>
<reference evidence="4" key="1">
    <citation type="submission" date="2023-02" db="EMBL/GenBank/DDBJ databases">
        <title>Genome of toxic invasive species Heracleum sosnowskyi carries increased number of genes despite the absence of recent whole-genome duplications.</title>
        <authorList>
            <person name="Schelkunov M."/>
            <person name="Shtratnikova V."/>
            <person name="Makarenko M."/>
            <person name="Klepikova A."/>
            <person name="Omelchenko D."/>
            <person name="Novikova G."/>
            <person name="Obukhova E."/>
            <person name="Bogdanov V."/>
            <person name="Penin A."/>
            <person name="Logacheva M."/>
        </authorList>
    </citation>
    <scope>NUCLEOTIDE SEQUENCE</scope>
    <source>
        <strain evidence="4">Hsosn_3</strain>
        <tissue evidence="4">Leaf</tissue>
    </source>
</reference>
<feature type="compositionally biased region" description="Polar residues" evidence="2">
    <location>
        <begin position="147"/>
        <end position="161"/>
    </location>
</feature>
<dbReference type="Proteomes" id="UP001237642">
    <property type="component" value="Unassembled WGS sequence"/>
</dbReference>
<dbReference type="Pfam" id="PF03195">
    <property type="entry name" value="LOB"/>
    <property type="match status" value="1"/>
</dbReference>